<dbReference type="CDD" id="cd00158">
    <property type="entry name" value="RHOD"/>
    <property type="match status" value="1"/>
</dbReference>
<accession>B7KD58</accession>
<evidence type="ECO:0000259" key="1">
    <source>
        <dbReference type="PROSITE" id="PS50206"/>
    </source>
</evidence>
<dbReference type="PROSITE" id="PS50206">
    <property type="entry name" value="RHODANESE_3"/>
    <property type="match status" value="1"/>
</dbReference>
<protein>
    <submittedName>
        <fullName evidence="2">Rhodanese domain protein</fullName>
    </submittedName>
</protein>
<dbReference type="STRING" id="65393.PCC7424_4822"/>
<dbReference type="eggNOG" id="COG0607">
    <property type="taxonomic scope" value="Bacteria"/>
</dbReference>
<dbReference type="PANTHER" id="PTHR44086:SF10">
    <property type="entry name" value="THIOSULFATE SULFURTRANSFERASE_RHODANESE-LIKE DOMAIN-CONTAINING PROTEIN 3"/>
    <property type="match status" value="1"/>
</dbReference>
<dbReference type="AlphaFoldDB" id="B7KD58"/>
<dbReference type="HOGENOM" id="CLU_089574_5_1_3"/>
<dbReference type="SMART" id="SM00450">
    <property type="entry name" value="RHOD"/>
    <property type="match status" value="1"/>
</dbReference>
<dbReference type="Gene3D" id="3.40.250.10">
    <property type="entry name" value="Rhodanese-like domain"/>
    <property type="match status" value="1"/>
</dbReference>
<name>B7KD58_GLOC7</name>
<dbReference type="SUPFAM" id="SSF52821">
    <property type="entry name" value="Rhodanese/Cell cycle control phosphatase"/>
    <property type="match status" value="1"/>
</dbReference>
<reference evidence="3" key="1">
    <citation type="journal article" date="2011" name="MBio">
        <title>Novel metabolic attributes of the genus Cyanothece, comprising a group of unicellular nitrogen-fixing Cyanobacteria.</title>
        <authorList>
            <person name="Bandyopadhyay A."/>
            <person name="Elvitigala T."/>
            <person name="Welsh E."/>
            <person name="Stockel J."/>
            <person name="Liberton M."/>
            <person name="Min H."/>
            <person name="Sherman L.A."/>
            <person name="Pakrasi H.B."/>
        </authorList>
    </citation>
    <scope>NUCLEOTIDE SEQUENCE [LARGE SCALE GENOMIC DNA]</scope>
    <source>
        <strain evidence="3">PCC 7424</strain>
    </source>
</reference>
<gene>
    <name evidence="2" type="ordered locus">PCC7424_4822</name>
</gene>
<evidence type="ECO:0000313" key="2">
    <source>
        <dbReference type="EMBL" id="ACK73179.1"/>
    </source>
</evidence>
<keyword evidence="3" id="KW-1185">Reference proteome</keyword>
<dbReference type="Pfam" id="PF00581">
    <property type="entry name" value="Rhodanese"/>
    <property type="match status" value="1"/>
</dbReference>
<dbReference type="RefSeq" id="WP_015956761.1">
    <property type="nucleotide sequence ID" value="NC_011729.1"/>
</dbReference>
<dbReference type="GO" id="GO:0004792">
    <property type="term" value="F:thiosulfate-cyanide sulfurtransferase activity"/>
    <property type="evidence" value="ECO:0007669"/>
    <property type="project" value="TreeGrafter"/>
</dbReference>
<dbReference type="Proteomes" id="UP000002384">
    <property type="component" value="Chromosome"/>
</dbReference>
<dbReference type="EMBL" id="CP001291">
    <property type="protein sequence ID" value="ACK73179.1"/>
    <property type="molecule type" value="Genomic_DNA"/>
</dbReference>
<organism evidence="2 3">
    <name type="scientific">Gloeothece citriformis (strain PCC 7424)</name>
    <name type="common">Cyanothece sp. (strain PCC 7424)</name>
    <dbReference type="NCBI Taxonomy" id="65393"/>
    <lineage>
        <taxon>Bacteria</taxon>
        <taxon>Bacillati</taxon>
        <taxon>Cyanobacteriota</taxon>
        <taxon>Cyanophyceae</taxon>
        <taxon>Oscillatoriophycideae</taxon>
        <taxon>Chroococcales</taxon>
        <taxon>Aphanothecaceae</taxon>
        <taxon>Gloeothece</taxon>
        <taxon>Gloeothece citriformis</taxon>
    </lineage>
</organism>
<dbReference type="OrthoDB" id="9792975at2"/>
<dbReference type="InterPro" id="IPR036873">
    <property type="entry name" value="Rhodanese-like_dom_sf"/>
</dbReference>
<sequence>MRSLSSFLTTISTLLTLLVSKKSPESLKKIKAKIKKNYPHISHISTETLAGWLTQPDQPLLLDIRESEEYEVSHLRDAHQVTPNTQIEQVEILKEKDKTDKIVVYCSVGVRSAQFAEKLQQAGYPNVYNLNGSIFEWANENRPLYQGQQQVTQVHPYNSFWGKLLVPNYRAKI</sequence>
<dbReference type="KEGG" id="cyc:PCC7424_4822"/>
<dbReference type="InterPro" id="IPR001763">
    <property type="entry name" value="Rhodanese-like_dom"/>
</dbReference>
<dbReference type="PANTHER" id="PTHR44086">
    <property type="entry name" value="THIOSULFATE SULFURTRANSFERASE RDL2, MITOCHONDRIAL-RELATED"/>
    <property type="match status" value="1"/>
</dbReference>
<proteinExistence type="predicted"/>
<evidence type="ECO:0000313" key="3">
    <source>
        <dbReference type="Proteomes" id="UP000002384"/>
    </source>
</evidence>
<feature type="domain" description="Rhodanese" evidence="1">
    <location>
        <begin position="55"/>
        <end position="146"/>
    </location>
</feature>